<dbReference type="AlphaFoldDB" id="X1S777"/>
<evidence type="ECO:0000313" key="1">
    <source>
        <dbReference type="EMBL" id="GAI71305.1"/>
    </source>
</evidence>
<organism evidence="1">
    <name type="scientific">marine sediment metagenome</name>
    <dbReference type="NCBI Taxonomy" id="412755"/>
    <lineage>
        <taxon>unclassified sequences</taxon>
        <taxon>metagenomes</taxon>
        <taxon>ecological metagenomes</taxon>
    </lineage>
</organism>
<accession>X1S777</accession>
<name>X1S777_9ZZZZ</name>
<comment type="caution">
    <text evidence="1">The sequence shown here is derived from an EMBL/GenBank/DDBJ whole genome shotgun (WGS) entry which is preliminary data.</text>
</comment>
<proteinExistence type="predicted"/>
<protein>
    <recommendedName>
        <fullName evidence="2">CNNM transmembrane domain-containing protein</fullName>
    </recommendedName>
</protein>
<feature type="non-terminal residue" evidence="1">
    <location>
        <position position="1"/>
    </location>
</feature>
<sequence>TLFVVKSEPELLSLKAEDFVERFIIKGTRPILKAAGILFFALQASSILSVISTVPA</sequence>
<gene>
    <name evidence="1" type="ORF">S06H3_65724</name>
</gene>
<dbReference type="EMBL" id="BARV01044391">
    <property type="protein sequence ID" value="GAI71305.1"/>
    <property type="molecule type" value="Genomic_DNA"/>
</dbReference>
<evidence type="ECO:0008006" key="2">
    <source>
        <dbReference type="Google" id="ProtNLM"/>
    </source>
</evidence>
<reference evidence="1" key="1">
    <citation type="journal article" date="2014" name="Front. Microbiol.">
        <title>High frequency of phylogenetically diverse reductive dehalogenase-homologous genes in deep subseafloor sedimentary metagenomes.</title>
        <authorList>
            <person name="Kawai M."/>
            <person name="Futagami T."/>
            <person name="Toyoda A."/>
            <person name="Takaki Y."/>
            <person name="Nishi S."/>
            <person name="Hori S."/>
            <person name="Arai W."/>
            <person name="Tsubouchi T."/>
            <person name="Morono Y."/>
            <person name="Uchiyama I."/>
            <person name="Ito T."/>
            <person name="Fujiyama A."/>
            <person name="Inagaki F."/>
            <person name="Takami H."/>
        </authorList>
    </citation>
    <scope>NUCLEOTIDE SEQUENCE</scope>
    <source>
        <strain evidence="1">Expedition CK06-06</strain>
    </source>
</reference>